<evidence type="ECO:0000313" key="7">
    <source>
        <dbReference type="EMBL" id="SER49103.1"/>
    </source>
</evidence>
<keyword evidence="4" id="KW-0411">Iron-sulfur</keyword>
<dbReference type="CDD" id="cd03528">
    <property type="entry name" value="Rieske_RO_ferredoxin"/>
    <property type="match status" value="1"/>
</dbReference>
<organism evidence="7 8">
    <name type="scientific">Propionibacterium cyclohexanicum</name>
    <dbReference type="NCBI Taxonomy" id="64702"/>
    <lineage>
        <taxon>Bacteria</taxon>
        <taxon>Bacillati</taxon>
        <taxon>Actinomycetota</taxon>
        <taxon>Actinomycetes</taxon>
        <taxon>Propionibacteriales</taxon>
        <taxon>Propionibacteriaceae</taxon>
        <taxon>Propionibacterium</taxon>
    </lineage>
</organism>
<feature type="domain" description="Rieske" evidence="6">
    <location>
        <begin position="1"/>
        <end position="103"/>
    </location>
</feature>
<keyword evidence="7" id="KW-0560">Oxidoreductase</keyword>
<gene>
    <name evidence="7" type="ORF">SAMN05443377_101132</name>
</gene>
<evidence type="ECO:0000259" key="6">
    <source>
        <dbReference type="PROSITE" id="PS51296"/>
    </source>
</evidence>
<dbReference type="PANTHER" id="PTHR21496">
    <property type="entry name" value="FERREDOXIN-RELATED"/>
    <property type="match status" value="1"/>
</dbReference>
<evidence type="ECO:0000256" key="5">
    <source>
        <dbReference type="SAM" id="MobiDB-lite"/>
    </source>
</evidence>
<dbReference type="SUPFAM" id="SSF50022">
    <property type="entry name" value="ISP domain"/>
    <property type="match status" value="1"/>
</dbReference>
<sequence>MQVAQLDELTDGPVAVEVDHPSEGPLPVVLFRLPDGEVHALLDECSHGAVQLSEGDFDAHAGTVECYLHGSLFNVCTGAALNLPATQPVPVYPVRVEGKHVLVDVENPLKEN</sequence>
<name>A0A1H9PNF0_9ACTN</name>
<evidence type="ECO:0000256" key="1">
    <source>
        <dbReference type="ARBA" id="ARBA00022714"/>
    </source>
</evidence>
<proteinExistence type="predicted"/>
<dbReference type="InterPro" id="IPR036922">
    <property type="entry name" value="Rieske_2Fe-2S_sf"/>
</dbReference>
<dbReference type="GO" id="GO:0046872">
    <property type="term" value="F:metal ion binding"/>
    <property type="evidence" value="ECO:0007669"/>
    <property type="project" value="UniProtKB-KW"/>
</dbReference>
<keyword evidence="1" id="KW-0001">2Fe-2S</keyword>
<reference evidence="7 8" key="1">
    <citation type="submission" date="2016-10" db="EMBL/GenBank/DDBJ databases">
        <authorList>
            <person name="de Groot N.N."/>
        </authorList>
    </citation>
    <scope>NUCLEOTIDE SEQUENCE [LARGE SCALE GENOMIC DNA]</scope>
    <source>
        <strain evidence="7 8">DSM 16859</strain>
    </source>
</reference>
<accession>A0A1H9PNF0</accession>
<dbReference type="PROSITE" id="PS51296">
    <property type="entry name" value="RIESKE"/>
    <property type="match status" value="1"/>
</dbReference>
<dbReference type="GO" id="GO:0051537">
    <property type="term" value="F:2 iron, 2 sulfur cluster binding"/>
    <property type="evidence" value="ECO:0007669"/>
    <property type="project" value="UniProtKB-KW"/>
</dbReference>
<evidence type="ECO:0000256" key="2">
    <source>
        <dbReference type="ARBA" id="ARBA00022723"/>
    </source>
</evidence>
<evidence type="ECO:0000256" key="3">
    <source>
        <dbReference type="ARBA" id="ARBA00023004"/>
    </source>
</evidence>
<dbReference type="EMBL" id="FOGZ01000001">
    <property type="protein sequence ID" value="SER49103.1"/>
    <property type="molecule type" value="Genomic_DNA"/>
</dbReference>
<keyword evidence="8" id="KW-1185">Reference proteome</keyword>
<dbReference type="GO" id="GO:0004497">
    <property type="term" value="F:monooxygenase activity"/>
    <property type="evidence" value="ECO:0007669"/>
    <property type="project" value="UniProtKB-ARBA"/>
</dbReference>
<evidence type="ECO:0000313" key="8">
    <source>
        <dbReference type="Proteomes" id="UP000198815"/>
    </source>
</evidence>
<dbReference type="Proteomes" id="UP000198815">
    <property type="component" value="Unassembled WGS sequence"/>
</dbReference>
<feature type="region of interest" description="Disordered" evidence="5">
    <location>
        <begin position="1"/>
        <end position="20"/>
    </location>
</feature>
<evidence type="ECO:0000256" key="4">
    <source>
        <dbReference type="ARBA" id="ARBA00023014"/>
    </source>
</evidence>
<dbReference type="InterPro" id="IPR017941">
    <property type="entry name" value="Rieske_2Fe-2S"/>
</dbReference>
<keyword evidence="3" id="KW-0408">Iron</keyword>
<keyword evidence="2" id="KW-0479">Metal-binding</keyword>
<dbReference type="GO" id="GO:0016705">
    <property type="term" value="F:oxidoreductase activity, acting on paired donors, with incorporation or reduction of molecular oxygen"/>
    <property type="evidence" value="ECO:0007669"/>
    <property type="project" value="UniProtKB-ARBA"/>
</dbReference>
<dbReference type="Gene3D" id="2.102.10.10">
    <property type="entry name" value="Rieske [2Fe-2S] iron-sulphur domain"/>
    <property type="match status" value="1"/>
</dbReference>
<dbReference type="GO" id="GO:0051213">
    <property type="term" value="F:dioxygenase activity"/>
    <property type="evidence" value="ECO:0007669"/>
    <property type="project" value="UniProtKB-KW"/>
</dbReference>
<keyword evidence="7" id="KW-0223">Dioxygenase</keyword>
<dbReference type="AlphaFoldDB" id="A0A1H9PNF0"/>
<dbReference type="PANTHER" id="PTHR21496:SF23">
    <property type="entry name" value="3-PHENYLPROPIONATE_CINNAMIC ACID DIOXYGENASE FERREDOXIN SUBUNIT"/>
    <property type="match status" value="1"/>
</dbReference>
<protein>
    <submittedName>
        <fullName evidence="7">3-phenylpropionate/trans-cinnamate dioxygenase ferredoxin subunit</fullName>
    </submittedName>
</protein>
<dbReference type="Pfam" id="PF00355">
    <property type="entry name" value="Rieske"/>
    <property type="match status" value="1"/>
</dbReference>
<dbReference type="STRING" id="64702.SAMN05443377_101132"/>